<dbReference type="Gene3D" id="2.60.40.3140">
    <property type="match status" value="1"/>
</dbReference>
<feature type="region of interest" description="Disordered" evidence="4">
    <location>
        <begin position="34"/>
        <end position="71"/>
    </location>
</feature>
<dbReference type="PROSITE" id="PS50005">
    <property type="entry name" value="TPR"/>
    <property type="match status" value="3"/>
</dbReference>
<dbReference type="InterPro" id="IPR019734">
    <property type="entry name" value="TPR_rpt"/>
</dbReference>
<dbReference type="Pfam" id="PF01841">
    <property type="entry name" value="Transglut_core"/>
    <property type="match status" value="1"/>
</dbReference>
<feature type="repeat" description="TPR" evidence="3">
    <location>
        <begin position="472"/>
        <end position="505"/>
    </location>
</feature>
<dbReference type="Pfam" id="PF12969">
    <property type="entry name" value="DUF3857"/>
    <property type="match status" value="1"/>
</dbReference>
<organism evidence="8 9">
    <name type="scientific">Hallerella succinigenes</name>
    <dbReference type="NCBI Taxonomy" id="1896222"/>
    <lineage>
        <taxon>Bacteria</taxon>
        <taxon>Pseudomonadati</taxon>
        <taxon>Fibrobacterota</taxon>
        <taxon>Fibrobacteria</taxon>
        <taxon>Fibrobacterales</taxon>
        <taxon>Fibrobacteraceae</taxon>
        <taxon>Hallerella</taxon>
    </lineage>
</organism>
<protein>
    <submittedName>
        <fullName evidence="8">Transglutaminase superfamily protein</fullName>
    </submittedName>
</protein>
<dbReference type="AlphaFoldDB" id="A0A2M9A494"/>
<reference evidence="8 9" key="1">
    <citation type="submission" date="2017-11" db="EMBL/GenBank/DDBJ databases">
        <title>Animal gut microbial communities from fecal samples from Wisconsin, USA.</title>
        <authorList>
            <person name="Neumann A."/>
        </authorList>
    </citation>
    <scope>NUCLEOTIDE SEQUENCE [LARGE SCALE GENOMIC DNA]</scope>
    <source>
        <strain evidence="8 9">UWS3</strain>
    </source>
</reference>
<dbReference type="Proteomes" id="UP000231134">
    <property type="component" value="Unassembled WGS sequence"/>
</dbReference>
<feature type="signal peptide" evidence="5">
    <location>
        <begin position="1"/>
        <end position="28"/>
    </location>
</feature>
<accession>A0A2M9A494</accession>
<dbReference type="SUPFAM" id="SSF54001">
    <property type="entry name" value="Cysteine proteinases"/>
    <property type="match status" value="1"/>
</dbReference>
<feature type="domain" description="DUF3857" evidence="7">
    <location>
        <begin position="709"/>
        <end position="857"/>
    </location>
</feature>
<keyword evidence="2 3" id="KW-0802">TPR repeat</keyword>
<comment type="caution">
    <text evidence="8">The sequence shown here is derived from an EMBL/GenBank/DDBJ whole genome shotgun (WGS) entry which is preliminary data.</text>
</comment>
<keyword evidence="1" id="KW-0677">Repeat</keyword>
<dbReference type="Gene3D" id="1.25.40.10">
    <property type="entry name" value="Tetratricopeptide repeat domain"/>
    <property type="match status" value="2"/>
</dbReference>
<evidence type="ECO:0000259" key="6">
    <source>
        <dbReference type="Pfam" id="PF01841"/>
    </source>
</evidence>
<evidence type="ECO:0000256" key="4">
    <source>
        <dbReference type="SAM" id="MobiDB-lite"/>
    </source>
</evidence>
<dbReference type="PROSITE" id="PS51257">
    <property type="entry name" value="PROKAR_LIPOPROTEIN"/>
    <property type="match status" value="1"/>
</dbReference>
<feature type="compositionally biased region" description="Polar residues" evidence="4">
    <location>
        <begin position="40"/>
        <end position="53"/>
    </location>
</feature>
<name>A0A2M9A494_9BACT</name>
<sequence>MKHTLFKSCSRLCTSLFGIFLLVSCAGSDIPLKTDPQYGSAPSKQSSGTSNRGYSKGDPIQSAEFEPEVSSTAKMREFKTNGFLFKTPSADWDLVSDPSDETAPLEFFNPQTGRRAEIQTIILSTGESPNVMDRARAEMQGRGLSYRKAEYTAVSPAEEVGMTGAFFETAGSSAEASLAADGFVAASGNHVFFLTLSTVDSVSPRAEFKKEWREFFAGFSLSEELKKTSKEQEISKDVVTDYESSALGYKFHVEDSLWHNWASVAAQNGDPDLVLANMKEETAFFVYGTIIDPNEVSAQDLFKVLLIRLGLDPEDPNLDLVRVRGGNANQFSQNFTCTRVIDGYDFKYSGRYFWDNGRGILVAGWAQGILYKKYAKVLERAIDGVTLLEKPKTVTDEKVLRFQAAVVNQVGLLRLAENQPLVALSYFEKANKMDPSEPLYLINCGFIYQMKELYGPGVNHFLSEMDLVRKSGRLLSILGEMYEEMMDFGEARKYAEMALRYTPNHPEYVINLSDALWGLGQRTQSLVVVQNLYDKQPSSRLGVYLAKTYMGMDRYAEAVEVLYLTKKRFGMTVDLGLTLMDALVFLGRYPEALAVSEEVLPLGSSDYRVWTMRGKVQFYSRNYVQAEKSLSHALVMHPDDEDIKSFLSATKAFLGKADNRTLQKKIDPVEMRPIALAALVNKDFAVKAKKDGFPAVVHYSREALRADKDKAWTRTQQKLVEILDMRGVGLYSELAFDFLPGYDRIFVNALEIYDSTMTLKAKMSLKGAYITYATELGLDNEMQTAHFPLEKLAPGDFVYVQISRTSLANYGVIPFVSFEASEEVPVQKNSFKIYADTSRFVTEEYGPLSSKPEADGEEWSIEDPVVIRREPYMPVYRDYGAGFQLTGKRTWQDVGREYENLIRHQFKNAIPVREKAFEVKGNRLGKEAVLAEVRYVRENIRYRDVRFGGHSLIPQVAETTLRERRGDCKDQSLLLKEMLNAIGVPSKLVAIHLTDPGFETLPSIQQFNHMMLYIPKGENYPEMWVDPSDKGGNDRPVPLDMEGKVALVIDGDSSHVAITPVLEDAKEHQVFLGHRLHIAADGTAEFRDSLSMTGKFASTLRNQLYGRDAKETERLIADLLAQGVPDVSISRVRAENVTDFDKPLKLVITFSSKNYFGKSSDGSKGRFPNIWERAIMYLPKVRTRHLPIRMPHETEFESVLEVTADSGNVTVADAPNLGRETEYVNFEKVKNGYKWMTYAIYADPSEYERIREEWNYLLNATSPEITVK</sequence>
<dbReference type="SMART" id="SM00028">
    <property type="entry name" value="TPR"/>
    <property type="match status" value="3"/>
</dbReference>
<evidence type="ECO:0000256" key="2">
    <source>
        <dbReference type="ARBA" id="ARBA00022803"/>
    </source>
</evidence>
<evidence type="ECO:0000313" key="9">
    <source>
        <dbReference type="Proteomes" id="UP000231134"/>
    </source>
</evidence>
<proteinExistence type="predicted"/>
<dbReference type="InterPro" id="IPR051012">
    <property type="entry name" value="CellSynth/LPSAsmb/PSIAsmb"/>
</dbReference>
<feature type="chain" id="PRO_5014799400" evidence="5">
    <location>
        <begin position="29"/>
        <end position="1268"/>
    </location>
</feature>
<dbReference type="PANTHER" id="PTHR45586:SF1">
    <property type="entry name" value="LIPOPOLYSACCHARIDE ASSEMBLY PROTEIN B"/>
    <property type="match status" value="1"/>
</dbReference>
<feature type="repeat" description="TPR" evidence="3">
    <location>
        <begin position="404"/>
        <end position="437"/>
    </location>
</feature>
<feature type="domain" description="Transglutaminase-like" evidence="6">
    <location>
        <begin position="925"/>
        <end position="992"/>
    </location>
</feature>
<dbReference type="OrthoDB" id="9807978at2"/>
<dbReference type="InterPro" id="IPR011990">
    <property type="entry name" value="TPR-like_helical_dom_sf"/>
</dbReference>
<evidence type="ECO:0000256" key="1">
    <source>
        <dbReference type="ARBA" id="ARBA00022737"/>
    </source>
</evidence>
<feature type="repeat" description="TPR" evidence="3">
    <location>
        <begin position="607"/>
        <end position="640"/>
    </location>
</feature>
<dbReference type="InterPro" id="IPR024618">
    <property type="entry name" value="DUF3857"/>
</dbReference>
<dbReference type="SUPFAM" id="SSF48452">
    <property type="entry name" value="TPR-like"/>
    <property type="match status" value="2"/>
</dbReference>
<evidence type="ECO:0000313" key="8">
    <source>
        <dbReference type="EMBL" id="PJJ40463.1"/>
    </source>
</evidence>
<evidence type="ECO:0000256" key="5">
    <source>
        <dbReference type="SAM" id="SignalP"/>
    </source>
</evidence>
<dbReference type="Gene3D" id="3.10.620.30">
    <property type="match status" value="1"/>
</dbReference>
<dbReference type="InterPro" id="IPR002931">
    <property type="entry name" value="Transglutaminase-like"/>
</dbReference>
<gene>
    <name evidence="8" type="ORF">BGX16_0387</name>
</gene>
<dbReference type="PANTHER" id="PTHR45586">
    <property type="entry name" value="TPR REPEAT-CONTAINING PROTEIN PA4667"/>
    <property type="match status" value="1"/>
</dbReference>
<keyword evidence="9" id="KW-1185">Reference proteome</keyword>
<dbReference type="EMBL" id="PGEX01000001">
    <property type="protein sequence ID" value="PJJ40463.1"/>
    <property type="molecule type" value="Genomic_DNA"/>
</dbReference>
<keyword evidence="5" id="KW-0732">Signal</keyword>
<dbReference type="RefSeq" id="WP_100424541.1">
    <property type="nucleotide sequence ID" value="NZ_PGEX01000001.1"/>
</dbReference>
<evidence type="ECO:0000259" key="7">
    <source>
        <dbReference type="Pfam" id="PF12969"/>
    </source>
</evidence>
<dbReference type="InterPro" id="IPR038765">
    <property type="entry name" value="Papain-like_cys_pep_sf"/>
</dbReference>
<evidence type="ECO:0000256" key="3">
    <source>
        <dbReference type="PROSITE-ProRule" id="PRU00339"/>
    </source>
</evidence>